<feature type="non-terminal residue" evidence="1">
    <location>
        <position position="143"/>
    </location>
</feature>
<reference evidence="1 2" key="1">
    <citation type="journal article" date="2019" name="Sci. Rep.">
        <title>Orb-weaving spider Araneus ventricosus genome elucidates the spidroin gene catalogue.</title>
        <authorList>
            <person name="Kono N."/>
            <person name="Nakamura H."/>
            <person name="Ohtoshi R."/>
            <person name="Moran D.A.P."/>
            <person name="Shinohara A."/>
            <person name="Yoshida Y."/>
            <person name="Fujiwara M."/>
            <person name="Mori M."/>
            <person name="Tomita M."/>
            <person name="Arakawa K."/>
        </authorList>
    </citation>
    <scope>NUCLEOTIDE SEQUENCE [LARGE SCALE GENOMIC DNA]</scope>
</reference>
<dbReference type="EMBL" id="BGPR01005624">
    <property type="protein sequence ID" value="GBN11897.1"/>
    <property type="molecule type" value="Genomic_DNA"/>
</dbReference>
<dbReference type="Proteomes" id="UP000499080">
    <property type="component" value="Unassembled WGS sequence"/>
</dbReference>
<protein>
    <recommendedName>
        <fullName evidence="3">Retrotransposon gag domain-containing protein</fullName>
    </recommendedName>
</protein>
<dbReference type="PANTHER" id="PTHR33198:SF20">
    <property type="entry name" value="RETROTRANSPOSON GAG DOMAIN-CONTAINING PROTEIN"/>
    <property type="match status" value="1"/>
</dbReference>
<proteinExistence type="predicted"/>
<evidence type="ECO:0000313" key="2">
    <source>
        <dbReference type="Proteomes" id="UP000499080"/>
    </source>
</evidence>
<evidence type="ECO:0000313" key="1">
    <source>
        <dbReference type="EMBL" id="GBN11897.1"/>
    </source>
</evidence>
<evidence type="ECO:0008006" key="3">
    <source>
        <dbReference type="Google" id="ProtNLM"/>
    </source>
</evidence>
<gene>
    <name evidence="1" type="ORF">AVEN_263865_1</name>
</gene>
<accession>A0A4Y2LEW7</accession>
<comment type="caution">
    <text evidence="1">The sequence shown here is derived from an EMBL/GenBank/DDBJ whole genome shotgun (WGS) entry which is preliminary data.</text>
</comment>
<dbReference type="PANTHER" id="PTHR33198">
    <property type="entry name" value="ANK_REP_REGION DOMAIN-CONTAINING PROTEIN-RELATED"/>
    <property type="match status" value="1"/>
</dbReference>
<name>A0A4Y2LEW7_ARAVE</name>
<dbReference type="AlphaFoldDB" id="A0A4Y2LEW7"/>
<dbReference type="OrthoDB" id="6513927at2759"/>
<keyword evidence="2" id="KW-1185">Reference proteome</keyword>
<organism evidence="1 2">
    <name type="scientific">Araneus ventricosus</name>
    <name type="common">Orbweaver spider</name>
    <name type="synonym">Epeira ventricosa</name>
    <dbReference type="NCBI Taxonomy" id="182803"/>
    <lineage>
        <taxon>Eukaryota</taxon>
        <taxon>Metazoa</taxon>
        <taxon>Ecdysozoa</taxon>
        <taxon>Arthropoda</taxon>
        <taxon>Chelicerata</taxon>
        <taxon>Arachnida</taxon>
        <taxon>Araneae</taxon>
        <taxon>Araneomorphae</taxon>
        <taxon>Entelegynae</taxon>
        <taxon>Araneoidea</taxon>
        <taxon>Araneidae</taxon>
        <taxon>Araneus</taxon>
    </lineage>
</organism>
<sequence length="143" mass="16226">MKVSQSTTPLKELKENSLRKCLSVLKNIAILIKTLCLKDKFFSCKQREGQTFDNYLTQLKTLVTTCDFGDQQESLIRDRMVLGINDSSLQERMLREPSLTLQKAAEFVRAAEASKEQFQSLKGFASSSCVNAVKTSVFKKNYK</sequence>